<dbReference type="EMBL" id="BQNB010015370">
    <property type="protein sequence ID" value="GJT39239.1"/>
    <property type="molecule type" value="Genomic_DNA"/>
</dbReference>
<reference evidence="7" key="1">
    <citation type="journal article" date="2022" name="Int. J. Mol. Sci.">
        <title>Draft Genome of Tanacetum Coccineum: Genomic Comparison of Closely Related Tanacetum-Family Plants.</title>
        <authorList>
            <person name="Yamashiro T."/>
            <person name="Shiraishi A."/>
            <person name="Nakayama K."/>
            <person name="Satake H."/>
        </authorList>
    </citation>
    <scope>NUCLEOTIDE SEQUENCE</scope>
</reference>
<dbReference type="SUPFAM" id="SSF46689">
    <property type="entry name" value="Homeodomain-like"/>
    <property type="match status" value="1"/>
</dbReference>
<keyword evidence="7" id="KW-0645">Protease</keyword>
<evidence type="ECO:0000259" key="6">
    <source>
        <dbReference type="PROSITE" id="PS51294"/>
    </source>
</evidence>
<dbReference type="CDD" id="cd11660">
    <property type="entry name" value="SANT_TRF"/>
    <property type="match status" value="1"/>
</dbReference>
<proteinExistence type="predicted"/>
<feature type="compositionally biased region" description="Basic and acidic residues" evidence="4">
    <location>
        <begin position="140"/>
        <end position="156"/>
    </location>
</feature>
<keyword evidence="2" id="KW-0788">Thiol protease</keyword>
<dbReference type="GO" id="GO:0006508">
    <property type="term" value="P:proteolysis"/>
    <property type="evidence" value="ECO:0007669"/>
    <property type="project" value="UniProtKB-KW"/>
</dbReference>
<gene>
    <name evidence="7" type="ORF">Tco_0939104</name>
</gene>
<dbReference type="SMART" id="SM00717">
    <property type="entry name" value="SANT"/>
    <property type="match status" value="1"/>
</dbReference>
<dbReference type="PANTHER" id="PTHR46915">
    <property type="entry name" value="UBIQUITIN-LIKE PROTEASE 4-RELATED"/>
    <property type="match status" value="1"/>
</dbReference>
<dbReference type="InterPro" id="IPR038765">
    <property type="entry name" value="Papain-like_cys_pep_sf"/>
</dbReference>
<dbReference type="InterPro" id="IPR009057">
    <property type="entry name" value="Homeodomain-like_sf"/>
</dbReference>
<feature type="compositionally biased region" description="Basic and acidic residues" evidence="4">
    <location>
        <begin position="123"/>
        <end position="132"/>
    </location>
</feature>
<accession>A0ABQ5DQ98</accession>
<protein>
    <submittedName>
        <fullName evidence="7">Probable ubiquitin-like-specific protease 2A isoform X1</fullName>
    </submittedName>
</protein>
<dbReference type="GO" id="GO:0008233">
    <property type="term" value="F:peptidase activity"/>
    <property type="evidence" value="ECO:0007669"/>
    <property type="project" value="UniProtKB-KW"/>
</dbReference>
<dbReference type="Pfam" id="PF00249">
    <property type="entry name" value="Myb_DNA-binding"/>
    <property type="match status" value="1"/>
</dbReference>
<feature type="domain" description="HTH myb-type" evidence="6">
    <location>
        <begin position="42"/>
        <end position="97"/>
    </location>
</feature>
<keyword evidence="3" id="KW-0539">Nucleus</keyword>
<feature type="region of interest" description="Disordered" evidence="4">
    <location>
        <begin position="117"/>
        <end position="163"/>
    </location>
</feature>
<sequence>MSSTCRLLCLIHDIKTRDIVLWINDSKHPPSPPPPTPLPRYQKWTTEEEDALCAGVEKHGFGNWLAILTDSQFTSSLANKSNINLKDKWRTLSKSSDVSNNKKKVIAHRIDDLMHPHQHSTKKISEKRKVEAVSDSQDCPVKEASDPQDWQVKEVSDPQDCPVDEVSDPQDFPVEEVSDSQDCPADVINETHGCPFDEVSDSQHCPVDELWLSFSEDKKSSFTHIDPLWYNLYLNDSNKEKVLNWIKKKDIFFRKYVFFPIFQWGHWSVLIFCHFGESFGSKLKTPCILLLDSLEKADHSKQLETAIRKFVLDIYGISERKEDKDWCLKCPFWFLRFHNREIMRSELYALYYIKLFVETAPESFSTSGGYPYFMKINWFNSEGLDSFRKALESSEV</sequence>
<dbReference type="PROSITE" id="PS51294">
    <property type="entry name" value="HTH_MYB"/>
    <property type="match status" value="1"/>
</dbReference>
<evidence type="ECO:0000259" key="5">
    <source>
        <dbReference type="PROSITE" id="PS50090"/>
    </source>
</evidence>
<comment type="caution">
    <text evidence="7">The sequence shown here is derived from an EMBL/GenBank/DDBJ whole genome shotgun (WGS) entry which is preliminary data.</text>
</comment>
<evidence type="ECO:0000256" key="4">
    <source>
        <dbReference type="SAM" id="MobiDB-lite"/>
    </source>
</evidence>
<evidence type="ECO:0000313" key="8">
    <source>
        <dbReference type="Proteomes" id="UP001151760"/>
    </source>
</evidence>
<dbReference type="Gene3D" id="1.10.246.220">
    <property type="match status" value="1"/>
</dbReference>
<organism evidence="7 8">
    <name type="scientific">Tanacetum coccineum</name>
    <dbReference type="NCBI Taxonomy" id="301880"/>
    <lineage>
        <taxon>Eukaryota</taxon>
        <taxon>Viridiplantae</taxon>
        <taxon>Streptophyta</taxon>
        <taxon>Embryophyta</taxon>
        <taxon>Tracheophyta</taxon>
        <taxon>Spermatophyta</taxon>
        <taxon>Magnoliopsida</taxon>
        <taxon>eudicotyledons</taxon>
        <taxon>Gunneridae</taxon>
        <taxon>Pentapetalae</taxon>
        <taxon>asterids</taxon>
        <taxon>campanulids</taxon>
        <taxon>Asterales</taxon>
        <taxon>Asteraceae</taxon>
        <taxon>Asteroideae</taxon>
        <taxon>Anthemideae</taxon>
        <taxon>Anthemidinae</taxon>
        <taxon>Tanacetum</taxon>
    </lineage>
</organism>
<dbReference type="PROSITE" id="PS50090">
    <property type="entry name" value="MYB_LIKE"/>
    <property type="match status" value="1"/>
</dbReference>
<evidence type="ECO:0000256" key="2">
    <source>
        <dbReference type="ARBA" id="ARBA00022807"/>
    </source>
</evidence>
<dbReference type="InterPro" id="IPR001005">
    <property type="entry name" value="SANT/Myb"/>
</dbReference>
<dbReference type="PANTHER" id="PTHR46915:SF6">
    <property type="entry name" value="CYSTEINE PROTEINASES SUPERFAMILY PROTEIN"/>
    <property type="match status" value="1"/>
</dbReference>
<dbReference type="InterPro" id="IPR017930">
    <property type="entry name" value="Myb_dom"/>
</dbReference>
<comment type="subcellular location">
    <subcellularLocation>
        <location evidence="1">Nucleus</location>
    </subcellularLocation>
</comment>
<evidence type="ECO:0000256" key="1">
    <source>
        <dbReference type="ARBA" id="ARBA00004123"/>
    </source>
</evidence>
<keyword evidence="2" id="KW-0378">Hydrolase</keyword>
<feature type="domain" description="Myb-like" evidence="5">
    <location>
        <begin position="36"/>
        <end position="93"/>
    </location>
</feature>
<reference evidence="7" key="2">
    <citation type="submission" date="2022-01" db="EMBL/GenBank/DDBJ databases">
        <authorList>
            <person name="Yamashiro T."/>
            <person name="Shiraishi A."/>
            <person name="Satake H."/>
            <person name="Nakayama K."/>
        </authorList>
    </citation>
    <scope>NUCLEOTIDE SEQUENCE</scope>
</reference>
<name>A0ABQ5DQ98_9ASTR</name>
<evidence type="ECO:0000256" key="3">
    <source>
        <dbReference type="ARBA" id="ARBA00023242"/>
    </source>
</evidence>
<dbReference type="Gene3D" id="3.30.310.130">
    <property type="entry name" value="Ubiquitin-related"/>
    <property type="match status" value="1"/>
</dbReference>
<keyword evidence="8" id="KW-1185">Reference proteome</keyword>
<evidence type="ECO:0000313" key="7">
    <source>
        <dbReference type="EMBL" id="GJT39239.1"/>
    </source>
</evidence>
<dbReference type="SUPFAM" id="SSF54001">
    <property type="entry name" value="Cysteine proteinases"/>
    <property type="match status" value="1"/>
</dbReference>
<dbReference type="Gene3D" id="1.10.418.20">
    <property type="match status" value="1"/>
</dbReference>
<dbReference type="Proteomes" id="UP001151760">
    <property type="component" value="Unassembled WGS sequence"/>
</dbReference>